<dbReference type="Gene3D" id="3.40.50.1980">
    <property type="entry name" value="Nitrogenase molybdenum iron protein domain"/>
    <property type="match status" value="2"/>
</dbReference>
<dbReference type="InterPro" id="IPR002491">
    <property type="entry name" value="ABC_transptr_periplasmic_BD"/>
</dbReference>
<name>A0A1M6M8E3_REIAG</name>
<dbReference type="InterPro" id="IPR054828">
    <property type="entry name" value="Vit_B12_bind_prot"/>
</dbReference>
<dbReference type="PANTHER" id="PTHR30535">
    <property type="entry name" value="VITAMIN B12-BINDING PROTEIN"/>
    <property type="match status" value="1"/>
</dbReference>
<feature type="domain" description="Fe/B12 periplasmic-binding" evidence="2">
    <location>
        <begin position="20"/>
        <end position="262"/>
    </location>
</feature>
<dbReference type="Proteomes" id="UP000184474">
    <property type="component" value="Unassembled WGS sequence"/>
</dbReference>
<keyword evidence="4" id="KW-1185">Reference proteome</keyword>
<dbReference type="AlphaFoldDB" id="A0A1M6M8E3"/>
<dbReference type="NCBIfam" id="NF038402">
    <property type="entry name" value="TroA_like"/>
    <property type="match status" value="1"/>
</dbReference>
<keyword evidence="1" id="KW-0732">Signal</keyword>
<dbReference type="InterPro" id="IPR050902">
    <property type="entry name" value="ABC_Transporter_SBP"/>
</dbReference>
<proteinExistence type="predicted"/>
<dbReference type="Pfam" id="PF01497">
    <property type="entry name" value="Peripla_BP_2"/>
    <property type="match status" value="1"/>
</dbReference>
<dbReference type="STRING" id="156994.SAMN04488028_1011276"/>
<dbReference type="PANTHER" id="PTHR30535:SF35">
    <property type="entry name" value="PERIPLASMIC BINDING PROTEIN"/>
    <property type="match status" value="1"/>
</dbReference>
<gene>
    <name evidence="3" type="ORF">SAMN04488028_1011276</name>
</gene>
<dbReference type="SUPFAM" id="SSF53807">
    <property type="entry name" value="Helical backbone' metal receptor"/>
    <property type="match status" value="1"/>
</dbReference>
<dbReference type="PROSITE" id="PS50983">
    <property type="entry name" value="FE_B12_PBP"/>
    <property type="match status" value="1"/>
</dbReference>
<reference evidence="4" key="1">
    <citation type="submission" date="2016-11" db="EMBL/GenBank/DDBJ databases">
        <authorList>
            <person name="Varghese N."/>
            <person name="Submissions S."/>
        </authorList>
    </citation>
    <scope>NUCLEOTIDE SEQUENCE [LARGE SCALE GENOMIC DNA]</scope>
    <source>
        <strain evidence="4">DSM 26134</strain>
    </source>
</reference>
<evidence type="ECO:0000313" key="4">
    <source>
        <dbReference type="Proteomes" id="UP000184474"/>
    </source>
</evidence>
<dbReference type="RefSeq" id="WP_073120455.1">
    <property type="nucleotide sequence ID" value="NZ_FRAA01000001.1"/>
</dbReference>
<evidence type="ECO:0000259" key="2">
    <source>
        <dbReference type="PROSITE" id="PS50983"/>
    </source>
</evidence>
<evidence type="ECO:0000256" key="1">
    <source>
        <dbReference type="ARBA" id="ARBA00022729"/>
    </source>
</evidence>
<evidence type="ECO:0000313" key="3">
    <source>
        <dbReference type="EMBL" id="SHJ79718.1"/>
    </source>
</evidence>
<sequence>MPQYKDQLDRTVTLPELPQRIISLVPSLTELLYDLGVGDRVVGITKFCIHPESWRKTKTRIGGTKQLKHDVIASLAPDLILANKEENTREDVETLIPHYPVWVSDINDLSEALEMIRTVGEATGSLSRAVSLADEIQTSFQSLPQTKLQRVLYLIWQNPWMTVGRDTFIDDMLQRCGYENVVTANRYPILTDEEIVALRPEVVMLSSEPFPFGDQHAERIQTLLPDSQVLLVDGEMFSWYGSRLRLSVAYFSRLINRITRPS</sequence>
<dbReference type="EMBL" id="FRAA01000001">
    <property type="protein sequence ID" value="SHJ79718.1"/>
    <property type="molecule type" value="Genomic_DNA"/>
</dbReference>
<protein>
    <submittedName>
        <fullName evidence="3">ABC-type Fe3+-hydroxamate transport system, substrate-binding protein</fullName>
    </submittedName>
</protein>
<organism evidence="3 4">
    <name type="scientific">Reichenbachiella agariperforans</name>
    <dbReference type="NCBI Taxonomy" id="156994"/>
    <lineage>
        <taxon>Bacteria</taxon>
        <taxon>Pseudomonadati</taxon>
        <taxon>Bacteroidota</taxon>
        <taxon>Cytophagia</taxon>
        <taxon>Cytophagales</taxon>
        <taxon>Reichenbachiellaceae</taxon>
        <taxon>Reichenbachiella</taxon>
    </lineage>
</organism>
<accession>A0A1M6M8E3</accession>